<reference evidence="2 3" key="1">
    <citation type="submission" date="2020-07" db="EMBL/GenBank/DDBJ databases">
        <title>Sequencing the genomes of 1000 actinobacteria strains.</title>
        <authorList>
            <person name="Klenk H.-P."/>
        </authorList>
    </citation>
    <scope>NUCLEOTIDE SEQUENCE [LARGE SCALE GENOMIC DNA]</scope>
    <source>
        <strain evidence="2 3">DSM 45763</strain>
    </source>
</reference>
<dbReference type="Proteomes" id="UP000576393">
    <property type="component" value="Unassembled WGS sequence"/>
</dbReference>
<feature type="transmembrane region" description="Helical" evidence="1">
    <location>
        <begin position="143"/>
        <end position="167"/>
    </location>
</feature>
<gene>
    <name evidence="2" type="ORF">HDA43_002644</name>
</gene>
<keyword evidence="3" id="KW-1185">Reference proteome</keyword>
<keyword evidence="1" id="KW-0472">Membrane</keyword>
<feature type="transmembrane region" description="Helical" evidence="1">
    <location>
        <begin position="179"/>
        <end position="202"/>
    </location>
</feature>
<proteinExistence type="predicted"/>
<dbReference type="EMBL" id="JACCCO010000001">
    <property type="protein sequence ID" value="NYF40485.1"/>
    <property type="molecule type" value="Genomic_DNA"/>
</dbReference>
<dbReference type="RefSeq" id="WP_179820294.1">
    <property type="nucleotide sequence ID" value="NZ_JACCCO010000001.1"/>
</dbReference>
<evidence type="ECO:0000313" key="3">
    <source>
        <dbReference type="Proteomes" id="UP000576393"/>
    </source>
</evidence>
<comment type="caution">
    <text evidence="2">The sequence shown here is derived from an EMBL/GenBank/DDBJ whole genome shotgun (WGS) entry which is preliminary data.</text>
</comment>
<evidence type="ECO:0000313" key="2">
    <source>
        <dbReference type="EMBL" id="NYF40485.1"/>
    </source>
</evidence>
<organism evidence="2 3">
    <name type="scientific">Streptosporangium sandarakinum</name>
    <dbReference type="NCBI Taxonomy" id="1260955"/>
    <lineage>
        <taxon>Bacteria</taxon>
        <taxon>Bacillati</taxon>
        <taxon>Actinomycetota</taxon>
        <taxon>Actinomycetes</taxon>
        <taxon>Streptosporangiales</taxon>
        <taxon>Streptosporangiaceae</taxon>
        <taxon>Streptosporangium</taxon>
    </lineage>
</organism>
<keyword evidence="1" id="KW-1133">Transmembrane helix</keyword>
<dbReference type="AlphaFoldDB" id="A0A852V3M6"/>
<name>A0A852V3M6_9ACTN</name>
<sequence>MTLALAVDHDDLVVEVPEHPPVRLPLAGGARVCTLLFFDYPGRSRTRYGLALLDESGLVIMQAPGSRSRAYLEAFARRHGLTFEERRFATGEEARVALARRSPGWCMVGWRMPPPALPRLRVPGPRSLRPPKGPAKVWWREQLLYALMWLVLAYGAAFATLVVLNMANFTDVTRGMDTLGITSLVLAGLTATGAAAVFLVGIGRRRARRQTADSRELQRQGKPHCRLVVVHDRLLLETERRTREIEADRLLLYSADPGMTGLIVGEGRFHLPGRWDPEAARRFAVRNGLELETRTLSREEYLDLTSRVGDAVP</sequence>
<accession>A0A852V3M6</accession>
<evidence type="ECO:0000256" key="1">
    <source>
        <dbReference type="SAM" id="Phobius"/>
    </source>
</evidence>
<keyword evidence="1" id="KW-0812">Transmembrane</keyword>
<protein>
    <submittedName>
        <fullName evidence="2">Uncharacterized protein</fullName>
    </submittedName>
</protein>